<dbReference type="InterPro" id="IPR024083">
    <property type="entry name" value="Fumarase/histidase_N"/>
</dbReference>
<evidence type="ECO:0000313" key="8">
    <source>
        <dbReference type="Proteomes" id="UP000546007"/>
    </source>
</evidence>
<dbReference type="NCBIfam" id="TIGR00838">
    <property type="entry name" value="argH"/>
    <property type="match status" value="1"/>
</dbReference>
<keyword evidence="7" id="KW-0456">Lyase</keyword>
<dbReference type="GO" id="GO:0005829">
    <property type="term" value="C:cytosol"/>
    <property type="evidence" value="ECO:0007669"/>
    <property type="project" value="TreeGrafter"/>
</dbReference>
<evidence type="ECO:0000256" key="3">
    <source>
        <dbReference type="ARBA" id="ARBA00012338"/>
    </source>
</evidence>
<dbReference type="Gene3D" id="1.10.275.10">
    <property type="entry name" value="Fumarase/aspartase (N-terminal domain)"/>
    <property type="match status" value="1"/>
</dbReference>
<accession>A0A7W6HYG3</accession>
<sequence length="447" mass="50395">MKLWDKGYDIDGFTELFTIGKDRELDVMLAGADVIGNLAHLKMLHTVGLVNEAEYKSLQRALVDIHEMVERGEFVIGEGIEDVHSQIELLLVRECGDAGKKIHTGRSRNDQVLLDLKLFTREAIFETLEHIERLFDLLIRRAGENKDVLIPGYTHLQVAMPSSFGLWFGAYAESLADDLLALKAAYDMVNTNPLGSGAGYGSSIALNRQMTTDLLGFSSLAYNVVYAQMQRGKMEKNVLFGLAAVATTLGRLAADVCLFACSNFGFVRLPDKYTTGSSIMPHKKNPDIFELIRAKCNHLQSLPMQMAMICTNLTSGYFRDMQLTKELFLPAFQELNDSLFMAHLVLQEMDVKRDVLRDPRYAYIFSVEDVNERVMAGIPFREAYREIGMQIQEGSYRDGVREIHHTHEGSMGNLCLTEIKSKFEQRVSEWDITTVREAIEGLLGNRL</sequence>
<dbReference type="EC" id="4.3.2.1" evidence="3 5"/>
<dbReference type="OrthoDB" id="9769623at2"/>
<comment type="catalytic activity">
    <reaction evidence="1">
        <text>2-(N(omega)-L-arginino)succinate = fumarate + L-arginine</text>
        <dbReference type="Rhea" id="RHEA:24020"/>
        <dbReference type="ChEBI" id="CHEBI:29806"/>
        <dbReference type="ChEBI" id="CHEBI:32682"/>
        <dbReference type="ChEBI" id="CHEBI:57472"/>
        <dbReference type="EC" id="4.3.2.1"/>
    </reaction>
</comment>
<keyword evidence="4" id="KW-0055">Arginine biosynthesis</keyword>
<evidence type="ECO:0000313" key="7">
    <source>
        <dbReference type="EMBL" id="MBB4027328.1"/>
    </source>
</evidence>
<dbReference type="UniPathway" id="UPA00068">
    <property type="reaction ID" value="UER00114"/>
</dbReference>
<dbReference type="InterPro" id="IPR020557">
    <property type="entry name" value="Fumarate_lyase_CS"/>
</dbReference>
<dbReference type="PRINTS" id="PR00145">
    <property type="entry name" value="ARGSUCLYASE"/>
</dbReference>
<dbReference type="GeneID" id="93102993"/>
<dbReference type="SUPFAM" id="SSF48557">
    <property type="entry name" value="L-aspartase-like"/>
    <property type="match status" value="1"/>
</dbReference>
<dbReference type="InterPro" id="IPR022761">
    <property type="entry name" value="Fumarate_lyase_N"/>
</dbReference>
<dbReference type="Gene3D" id="1.10.40.30">
    <property type="entry name" value="Fumarase/aspartase (C-terminal domain)"/>
    <property type="match status" value="1"/>
</dbReference>
<evidence type="ECO:0000256" key="4">
    <source>
        <dbReference type="ARBA" id="ARBA00022571"/>
    </source>
</evidence>
<dbReference type="PANTHER" id="PTHR43814">
    <property type="entry name" value="ARGININOSUCCINATE LYASE"/>
    <property type="match status" value="1"/>
</dbReference>
<dbReference type="AlphaFoldDB" id="A0A7W6HYG3"/>
<dbReference type="GO" id="GO:0042450">
    <property type="term" value="P:L-arginine biosynthetic process via ornithine"/>
    <property type="evidence" value="ECO:0007669"/>
    <property type="project" value="UniProtKB-UniRule"/>
</dbReference>
<evidence type="ECO:0000256" key="1">
    <source>
        <dbReference type="ARBA" id="ARBA00000985"/>
    </source>
</evidence>
<dbReference type="InterPro" id="IPR000362">
    <property type="entry name" value="Fumarate_lyase_fam"/>
</dbReference>
<reference evidence="7 8" key="1">
    <citation type="submission" date="2020-08" db="EMBL/GenBank/DDBJ databases">
        <title>Genomic Encyclopedia of Type Strains, Phase IV (KMG-IV): sequencing the most valuable type-strain genomes for metagenomic binning, comparative biology and taxonomic classification.</title>
        <authorList>
            <person name="Goeker M."/>
        </authorList>
    </citation>
    <scope>NUCLEOTIDE SEQUENCE [LARGE SCALE GENOMIC DNA]</scope>
    <source>
        <strain evidence="7 8">DSM 105721</strain>
    </source>
</reference>
<keyword evidence="4" id="KW-0028">Amino-acid biosynthesis</keyword>
<dbReference type="InterPro" id="IPR009049">
    <property type="entry name" value="Argininosuccinate_lyase"/>
</dbReference>
<comment type="pathway">
    <text evidence="2">Amino-acid biosynthesis; L-arginine biosynthesis; L-arginine from L-ornithine and carbamoyl phosphate: step 3/3.</text>
</comment>
<dbReference type="RefSeq" id="WP_124317598.1">
    <property type="nucleotide sequence ID" value="NZ_AP028155.1"/>
</dbReference>
<dbReference type="EMBL" id="JACIES010000009">
    <property type="protein sequence ID" value="MBB4027328.1"/>
    <property type="molecule type" value="Genomic_DNA"/>
</dbReference>
<dbReference type="GO" id="GO:0004056">
    <property type="term" value="F:argininosuccinate lyase activity"/>
    <property type="evidence" value="ECO:0007669"/>
    <property type="project" value="UniProtKB-UniRule"/>
</dbReference>
<organism evidence="7 8">
    <name type="scientific">Butyricimonas faecihominis</name>
    <dbReference type="NCBI Taxonomy" id="1472416"/>
    <lineage>
        <taxon>Bacteria</taxon>
        <taxon>Pseudomonadati</taxon>
        <taxon>Bacteroidota</taxon>
        <taxon>Bacteroidia</taxon>
        <taxon>Bacteroidales</taxon>
        <taxon>Odoribacteraceae</taxon>
        <taxon>Butyricimonas</taxon>
    </lineage>
</organism>
<dbReference type="PRINTS" id="PR00149">
    <property type="entry name" value="FUMRATELYASE"/>
</dbReference>
<evidence type="ECO:0000256" key="5">
    <source>
        <dbReference type="NCBIfam" id="TIGR00838"/>
    </source>
</evidence>
<name>A0A7W6HYG3_9BACT</name>
<dbReference type="Gene3D" id="1.20.200.10">
    <property type="entry name" value="Fumarase/aspartase (Central domain)"/>
    <property type="match status" value="1"/>
</dbReference>
<protein>
    <recommendedName>
        <fullName evidence="3 5">Argininosuccinate lyase</fullName>
        <ecNumber evidence="3 5">4.3.2.1</ecNumber>
    </recommendedName>
</protein>
<gene>
    <name evidence="7" type="ORF">GGR14_003138</name>
</gene>
<evidence type="ECO:0000256" key="2">
    <source>
        <dbReference type="ARBA" id="ARBA00004941"/>
    </source>
</evidence>
<dbReference type="Proteomes" id="UP000546007">
    <property type="component" value="Unassembled WGS sequence"/>
</dbReference>
<proteinExistence type="predicted"/>
<dbReference type="CDD" id="cd01359">
    <property type="entry name" value="Argininosuccinate_lyase"/>
    <property type="match status" value="1"/>
</dbReference>
<evidence type="ECO:0000259" key="6">
    <source>
        <dbReference type="Pfam" id="PF00206"/>
    </source>
</evidence>
<feature type="domain" description="Fumarate lyase N-terminal" evidence="6">
    <location>
        <begin position="25"/>
        <end position="297"/>
    </location>
</feature>
<dbReference type="InterPro" id="IPR008948">
    <property type="entry name" value="L-Aspartase-like"/>
</dbReference>
<keyword evidence="8" id="KW-1185">Reference proteome</keyword>
<dbReference type="Pfam" id="PF00206">
    <property type="entry name" value="Lyase_1"/>
    <property type="match status" value="1"/>
</dbReference>
<dbReference type="PROSITE" id="PS00163">
    <property type="entry name" value="FUMARATE_LYASES"/>
    <property type="match status" value="1"/>
</dbReference>
<dbReference type="PANTHER" id="PTHR43814:SF1">
    <property type="entry name" value="ARGININOSUCCINATE LYASE"/>
    <property type="match status" value="1"/>
</dbReference>
<comment type="caution">
    <text evidence="7">The sequence shown here is derived from an EMBL/GenBank/DDBJ whole genome shotgun (WGS) entry which is preliminary data.</text>
</comment>